<gene>
    <name evidence="1" type="ORF">OG563_34640</name>
</gene>
<dbReference type="Proteomes" id="UP001432062">
    <property type="component" value="Chromosome"/>
</dbReference>
<protein>
    <submittedName>
        <fullName evidence="1">Uncharacterized protein</fullName>
    </submittedName>
</protein>
<dbReference type="RefSeq" id="WP_327097685.1">
    <property type="nucleotide sequence ID" value="NZ_CP109149.1"/>
</dbReference>
<organism evidence="1 2">
    <name type="scientific">Nocardia vinacea</name>
    <dbReference type="NCBI Taxonomy" id="96468"/>
    <lineage>
        <taxon>Bacteria</taxon>
        <taxon>Bacillati</taxon>
        <taxon>Actinomycetota</taxon>
        <taxon>Actinomycetes</taxon>
        <taxon>Mycobacteriales</taxon>
        <taxon>Nocardiaceae</taxon>
        <taxon>Nocardia</taxon>
    </lineage>
</organism>
<reference evidence="1" key="1">
    <citation type="submission" date="2022-10" db="EMBL/GenBank/DDBJ databases">
        <title>The complete genomes of actinobacterial strains from the NBC collection.</title>
        <authorList>
            <person name="Joergensen T.S."/>
            <person name="Alvarez Arevalo M."/>
            <person name="Sterndorff E.B."/>
            <person name="Faurdal D."/>
            <person name="Vuksanovic O."/>
            <person name="Mourched A.-S."/>
            <person name="Charusanti P."/>
            <person name="Shaw S."/>
            <person name="Blin K."/>
            <person name="Weber T."/>
        </authorList>
    </citation>
    <scope>NUCLEOTIDE SEQUENCE</scope>
    <source>
        <strain evidence="1">NBC_01482</strain>
    </source>
</reference>
<proteinExistence type="predicted"/>
<evidence type="ECO:0000313" key="1">
    <source>
        <dbReference type="EMBL" id="WUV44276.1"/>
    </source>
</evidence>
<accession>A0ABZ1YPU1</accession>
<sequence length="46" mass="4929">MGDRIEELLAKLDLPRKLRLISGASLFRLAGDPAIGLTEEPAPAGR</sequence>
<keyword evidence="2" id="KW-1185">Reference proteome</keyword>
<dbReference type="EMBL" id="CP109441">
    <property type="protein sequence ID" value="WUV44276.1"/>
    <property type="molecule type" value="Genomic_DNA"/>
</dbReference>
<name>A0ABZ1YPU1_9NOCA</name>
<evidence type="ECO:0000313" key="2">
    <source>
        <dbReference type="Proteomes" id="UP001432062"/>
    </source>
</evidence>